<comment type="cofactor">
    <cofactor evidence="1">
        <name>Zn(2+)</name>
        <dbReference type="ChEBI" id="CHEBI:29105"/>
    </cofactor>
</comment>
<dbReference type="Pfam" id="PF07973">
    <property type="entry name" value="tRNA_SAD"/>
    <property type="match status" value="1"/>
</dbReference>
<evidence type="ECO:0000313" key="5">
    <source>
        <dbReference type="EMBL" id="CAG8323605.1"/>
    </source>
</evidence>
<dbReference type="SUPFAM" id="SSF55186">
    <property type="entry name" value="ThrRS/AlaRS common domain"/>
    <property type="match status" value="1"/>
</dbReference>
<comment type="subcellular location">
    <subcellularLocation>
        <location evidence="2">Cytoplasm</location>
    </subcellularLocation>
</comment>
<dbReference type="PANTHER" id="PTHR43462:SF2">
    <property type="entry name" value="THREONYL AND ALANYL TRNA SYNTHETASE SECOND ADDITIONAL DOMAIN-CONTAINING PROTEIN"/>
    <property type="match status" value="1"/>
</dbReference>
<feature type="domain" description="Alanyl-transfer RNA synthetases family profile" evidence="4">
    <location>
        <begin position="27"/>
        <end position="255"/>
    </location>
</feature>
<proteinExistence type="inferred from homology"/>
<dbReference type="PANTHER" id="PTHR43462">
    <property type="entry name" value="ALANYL-TRNA EDITING PROTEIN"/>
    <property type="match status" value="1"/>
</dbReference>
<name>A0A9W4N8J0_9EURO</name>
<dbReference type="GO" id="GO:0005737">
    <property type="term" value="C:cytoplasm"/>
    <property type="evidence" value="ECO:0007669"/>
    <property type="project" value="UniProtKB-SubCell"/>
</dbReference>
<dbReference type="InterPro" id="IPR018163">
    <property type="entry name" value="Thr/Ala-tRNA-synth_IIc_edit"/>
</dbReference>
<dbReference type="InterPro" id="IPR018165">
    <property type="entry name" value="Ala-tRNA-synth_IIc_core"/>
</dbReference>
<gene>
    <name evidence="5" type="ORF">PSALAMII_LOCUS2424</name>
</gene>
<dbReference type="AlphaFoldDB" id="A0A9W4N8J0"/>
<dbReference type="GO" id="GO:0004813">
    <property type="term" value="F:alanine-tRNA ligase activity"/>
    <property type="evidence" value="ECO:0007669"/>
    <property type="project" value="InterPro"/>
</dbReference>
<evidence type="ECO:0000256" key="1">
    <source>
        <dbReference type="ARBA" id="ARBA00001947"/>
    </source>
</evidence>
<dbReference type="GO" id="GO:0003676">
    <property type="term" value="F:nucleic acid binding"/>
    <property type="evidence" value="ECO:0007669"/>
    <property type="project" value="InterPro"/>
</dbReference>
<dbReference type="InterPro" id="IPR051335">
    <property type="entry name" value="Alanyl-tRNA_Editing_Enzymes"/>
</dbReference>
<dbReference type="Gene3D" id="3.30.980.10">
    <property type="entry name" value="Threonyl-trna Synthetase, Chain A, domain 2"/>
    <property type="match status" value="1"/>
</dbReference>
<comment type="caution">
    <text evidence="5">The sequence shown here is derived from an EMBL/GenBank/DDBJ whole genome shotgun (WGS) entry which is preliminary data.</text>
</comment>
<comment type="similarity">
    <text evidence="3">Belongs to the class-II aminoacyl-tRNA synthetase family. Alax-L subfamily.</text>
</comment>
<evidence type="ECO:0000259" key="4">
    <source>
        <dbReference type="PROSITE" id="PS50860"/>
    </source>
</evidence>
<dbReference type="SUPFAM" id="SSF50447">
    <property type="entry name" value="Translation proteins"/>
    <property type="match status" value="1"/>
</dbReference>
<protein>
    <recommendedName>
        <fullName evidence="4">Alanyl-transfer RNA synthetases family profile domain-containing protein</fullName>
    </recommendedName>
</protein>
<dbReference type="InterPro" id="IPR009000">
    <property type="entry name" value="Transl_B-barrel_sf"/>
</dbReference>
<evidence type="ECO:0000256" key="2">
    <source>
        <dbReference type="ARBA" id="ARBA00004496"/>
    </source>
</evidence>
<dbReference type="InterPro" id="IPR018164">
    <property type="entry name" value="Ala-tRNA-synth_IIc_N"/>
</dbReference>
<dbReference type="EMBL" id="CAJVPG010000088">
    <property type="protein sequence ID" value="CAG8323605.1"/>
    <property type="molecule type" value="Genomic_DNA"/>
</dbReference>
<dbReference type="PROSITE" id="PS50860">
    <property type="entry name" value="AA_TRNA_LIGASE_II_ALA"/>
    <property type="match status" value="1"/>
</dbReference>
<keyword evidence="6" id="KW-1185">Reference proteome</keyword>
<dbReference type="GO" id="GO:0006419">
    <property type="term" value="P:alanyl-tRNA aminoacylation"/>
    <property type="evidence" value="ECO:0007669"/>
    <property type="project" value="InterPro"/>
</dbReference>
<sequence length="277" mass="30586">MTHYGVSSKLLLYSQHTTHTNMSNTEATEALYLHDASLRDLTTEVISSQPITSLSEEEQSLAKNVPAEDSVVTMRETIFYAQGGGQPSDTGAIGSDQPATFEVALVRKTPDGRYLHFGKYNDVPFVMGQKVVQKIDDSKRNYHSRLHTAGHIVGLAMQLLMPEKKKVKANHFPREASMEYEGLLYNEDKPTIQEKVDELVRQDLAILISWVEGEEGEEGRSHDGRTRIASIGGLDHNPCGGTHVPRTGLVGSIIIRKISRQKGISRVSYDVSPGIEG</sequence>
<dbReference type="OrthoDB" id="5778525at2759"/>
<dbReference type="Proteomes" id="UP001152649">
    <property type="component" value="Unassembled WGS sequence"/>
</dbReference>
<dbReference type="InterPro" id="IPR012947">
    <property type="entry name" value="tRNA_SAD"/>
</dbReference>
<evidence type="ECO:0000256" key="3">
    <source>
        <dbReference type="ARBA" id="ARBA00008429"/>
    </source>
</evidence>
<dbReference type="Pfam" id="PF01411">
    <property type="entry name" value="tRNA-synt_2c"/>
    <property type="match status" value="1"/>
</dbReference>
<dbReference type="SMART" id="SM00863">
    <property type="entry name" value="tRNA_SAD"/>
    <property type="match status" value="1"/>
</dbReference>
<reference evidence="5" key="1">
    <citation type="submission" date="2021-07" db="EMBL/GenBank/DDBJ databases">
        <authorList>
            <person name="Branca A.L. A."/>
        </authorList>
    </citation>
    <scope>NUCLEOTIDE SEQUENCE</scope>
</reference>
<organism evidence="5 6">
    <name type="scientific">Penicillium salamii</name>
    <dbReference type="NCBI Taxonomy" id="1612424"/>
    <lineage>
        <taxon>Eukaryota</taxon>
        <taxon>Fungi</taxon>
        <taxon>Dikarya</taxon>
        <taxon>Ascomycota</taxon>
        <taxon>Pezizomycotina</taxon>
        <taxon>Eurotiomycetes</taxon>
        <taxon>Eurotiomycetidae</taxon>
        <taxon>Eurotiales</taxon>
        <taxon>Aspergillaceae</taxon>
        <taxon>Penicillium</taxon>
    </lineage>
</organism>
<dbReference type="GO" id="GO:0005524">
    <property type="term" value="F:ATP binding"/>
    <property type="evidence" value="ECO:0007669"/>
    <property type="project" value="InterPro"/>
</dbReference>
<dbReference type="Gene3D" id="2.40.30.130">
    <property type="match status" value="1"/>
</dbReference>
<evidence type="ECO:0000313" key="6">
    <source>
        <dbReference type="Proteomes" id="UP001152649"/>
    </source>
</evidence>
<accession>A0A9W4N8J0</accession>